<accession>A0ABN8D8H5</accession>
<protein>
    <submittedName>
        <fullName evidence="1">Uncharacterized protein</fullName>
    </submittedName>
</protein>
<dbReference type="Proteomes" id="UP001158986">
    <property type="component" value="Unassembled WGS sequence"/>
</dbReference>
<dbReference type="EMBL" id="CAKLCB010000379">
    <property type="protein sequence ID" value="CAH0521472.1"/>
    <property type="molecule type" value="Genomic_DNA"/>
</dbReference>
<evidence type="ECO:0000313" key="1">
    <source>
        <dbReference type="EMBL" id="CAH0521472.1"/>
    </source>
</evidence>
<evidence type="ECO:0000313" key="2">
    <source>
        <dbReference type="Proteomes" id="UP001158986"/>
    </source>
</evidence>
<sequence>MNENCELCGLSKKGVRDTRRGSDAGGGPFSLWGKIVRDIIAANGVVQTITRKYDEYRRIIGEILIPPSVIIRKEYSTFEEAEKARLTDGLPSDGVIIIEKNTSITYRIKKPTIDLLCYRGDMQILLQGRRRMHVCAGLPGMKGSGTIYECNVEPDGEDNLRVVRAIPRTDKVRPNSRSVLSTVLALLRSTDDVDYTLIDRVSSYSFRVREYIYRRMENMGVKSGFTVDIGSGRMQSLSIMSRYGDASYLVCDPDLNMSSVRDLSSWINVTDLDSESMLLYSRSWREEGLSVHITEEAPNTYSLLTRLSSSFVSVATPSCIPSHFLIWWKRLIGWLLPGSNRLDVATFMTGSGKMES</sequence>
<comment type="caution">
    <text evidence="1">The sequence shown here is derived from an EMBL/GenBank/DDBJ whole genome shotgun (WGS) entry which is preliminary data.</text>
</comment>
<proteinExistence type="predicted"/>
<organism evidence="1 2">
    <name type="scientific">Peronospora belbahrii</name>
    <dbReference type="NCBI Taxonomy" id="622444"/>
    <lineage>
        <taxon>Eukaryota</taxon>
        <taxon>Sar</taxon>
        <taxon>Stramenopiles</taxon>
        <taxon>Oomycota</taxon>
        <taxon>Peronosporomycetes</taxon>
        <taxon>Peronosporales</taxon>
        <taxon>Peronosporaceae</taxon>
        <taxon>Peronospora</taxon>
    </lineage>
</organism>
<keyword evidence="2" id="KW-1185">Reference proteome</keyword>
<name>A0ABN8D8H5_9STRA</name>
<gene>
    <name evidence="1" type="ORF">PBS001_LOCUS7924</name>
</gene>
<reference evidence="1 2" key="1">
    <citation type="submission" date="2021-11" db="EMBL/GenBank/DDBJ databases">
        <authorList>
            <person name="Islam A."/>
            <person name="Islam S."/>
            <person name="Flora M.S."/>
            <person name="Rahman M."/>
            <person name="Ziaur R.M."/>
            <person name="Epstein J.H."/>
            <person name="Hassan M."/>
            <person name="Klassen M."/>
            <person name="Woodard K."/>
            <person name="Webb A."/>
            <person name="Webby R.J."/>
            <person name="El Zowalaty M.E."/>
        </authorList>
    </citation>
    <scope>NUCLEOTIDE SEQUENCE [LARGE SCALE GENOMIC DNA]</scope>
    <source>
        <strain evidence="1">Pbs1</strain>
    </source>
</reference>